<name>A0A5P2UNB7_9ACTN</name>
<reference evidence="3" key="3">
    <citation type="submission" date="2020-09" db="EMBL/GenBank/DDBJ databases">
        <authorList>
            <person name="Sun Q."/>
            <person name="Ohkuma M."/>
        </authorList>
    </citation>
    <scope>NUCLEOTIDE SEQUENCE</scope>
    <source>
        <strain evidence="3">JCM 4834</strain>
    </source>
</reference>
<evidence type="ECO:0000313" key="5">
    <source>
        <dbReference type="Proteomes" id="UP000326831"/>
    </source>
</evidence>
<dbReference type="Gene3D" id="1.10.260.40">
    <property type="entry name" value="lambda repressor-like DNA-binding domains"/>
    <property type="match status" value="1"/>
</dbReference>
<keyword evidence="5" id="KW-1185">Reference proteome</keyword>
<accession>A0A5P2UNB7</accession>
<dbReference type="Proteomes" id="UP000326831">
    <property type="component" value="Chromosome"/>
</dbReference>
<dbReference type="KEGG" id="ssub:CP968_23025"/>
<reference evidence="4 5" key="2">
    <citation type="submission" date="2017-09" db="EMBL/GenBank/DDBJ databases">
        <authorList>
            <person name="Lee N."/>
            <person name="Cho B.-K."/>
        </authorList>
    </citation>
    <scope>NUCLEOTIDE SEQUENCE [LARGE SCALE GENOMIC DNA]</scope>
    <source>
        <strain evidence="4 5">ATCC 27467</strain>
    </source>
</reference>
<dbReference type="PROSITE" id="PS50943">
    <property type="entry name" value="HTH_CROC1"/>
    <property type="match status" value="1"/>
</dbReference>
<proteinExistence type="predicted"/>
<dbReference type="PANTHER" id="PTHR46797:SF1">
    <property type="entry name" value="METHYLPHOSPHONATE SYNTHASE"/>
    <property type="match status" value="1"/>
</dbReference>
<evidence type="ECO:0000256" key="1">
    <source>
        <dbReference type="ARBA" id="ARBA00023125"/>
    </source>
</evidence>
<evidence type="ECO:0000313" key="3">
    <source>
        <dbReference type="EMBL" id="GGZ73528.1"/>
    </source>
</evidence>
<organism evidence="4 5">
    <name type="scientific">Streptomyces subrutilus</name>
    <dbReference type="NCBI Taxonomy" id="36818"/>
    <lineage>
        <taxon>Bacteria</taxon>
        <taxon>Bacillati</taxon>
        <taxon>Actinomycetota</taxon>
        <taxon>Actinomycetes</taxon>
        <taxon>Kitasatosporales</taxon>
        <taxon>Streptomycetaceae</taxon>
        <taxon>Streptomyces</taxon>
    </lineage>
</organism>
<feature type="domain" description="HTH cro/C1-type" evidence="2">
    <location>
        <begin position="22"/>
        <end position="76"/>
    </location>
</feature>
<dbReference type="GO" id="GO:0003677">
    <property type="term" value="F:DNA binding"/>
    <property type="evidence" value="ECO:0007669"/>
    <property type="project" value="UniProtKB-KW"/>
</dbReference>
<keyword evidence="1" id="KW-0238">DNA-binding</keyword>
<dbReference type="OrthoDB" id="3197212at2"/>
<dbReference type="GO" id="GO:0005829">
    <property type="term" value="C:cytosol"/>
    <property type="evidence" value="ECO:0007669"/>
    <property type="project" value="TreeGrafter"/>
</dbReference>
<gene>
    <name evidence="4" type="ORF">CP968_23025</name>
    <name evidence="3" type="ORF">GCM10010371_36560</name>
</gene>
<dbReference type="PANTHER" id="PTHR46797">
    <property type="entry name" value="HTH-TYPE TRANSCRIPTIONAL REGULATOR"/>
    <property type="match status" value="1"/>
</dbReference>
<dbReference type="InterPro" id="IPR010982">
    <property type="entry name" value="Lambda_DNA-bd_dom_sf"/>
</dbReference>
<evidence type="ECO:0000259" key="2">
    <source>
        <dbReference type="PROSITE" id="PS50943"/>
    </source>
</evidence>
<dbReference type="EMBL" id="BMVX01000013">
    <property type="protein sequence ID" value="GGZ73528.1"/>
    <property type="molecule type" value="Genomic_DNA"/>
</dbReference>
<evidence type="ECO:0000313" key="4">
    <source>
        <dbReference type="EMBL" id="QEU80772.1"/>
    </source>
</evidence>
<dbReference type="EMBL" id="CP023701">
    <property type="protein sequence ID" value="QEU80772.1"/>
    <property type="molecule type" value="Genomic_DNA"/>
</dbReference>
<dbReference type="InterPro" id="IPR001387">
    <property type="entry name" value="Cro/C1-type_HTH"/>
</dbReference>
<dbReference type="Pfam" id="PF01381">
    <property type="entry name" value="HTH_3"/>
    <property type="match status" value="1"/>
</dbReference>
<dbReference type="RefSeq" id="WP_150519792.1">
    <property type="nucleotide sequence ID" value="NZ_BMVX01000013.1"/>
</dbReference>
<dbReference type="SMART" id="SM00530">
    <property type="entry name" value="HTH_XRE"/>
    <property type="match status" value="1"/>
</dbReference>
<dbReference type="SUPFAM" id="SSF47413">
    <property type="entry name" value="lambda repressor-like DNA-binding domains"/>
    <property type="match status" value="1"/>
</dbReference>
<protein>
    <submittedName>
        <fullName evidence="4">XRE family transcriptional regulator</fullName>
    </submittedName>
</protein>
<dbReference type="CDD" id="cd00093">
    <property type="entry name" value="HTH_XRE"/>
    <property type="match status" value="1"/>
</dbReference>
<sequence>MPRSVPPSDDVLARRRRIAGRIRAAREHRNLTQERVANEMGMDRPSYTLLEQGKVSPRLDTLLRISDALGVPLAELVREP</sequence>
<dbReference type="GO" id="GO:0003700">
    <property type="term" value="F:DNA-binding transcription factor activity"/>
    <property type="evidence" value="ECO:0007669"/>
    <property type="project" value="TreeGrafter"/>
</dbReference>
<dbReference type="Proteomes" id="UP000634660">
    <property type="component" value="Unassembled WGS sequence"/>
</dbReference>
<reference evidence="3" key="1">
    <citation type="journal article" date="2014" name="Int. J. Syst. Evol. Microbiol.">
        <title>Complete genome sequence of Corynebacterium casei LMG S-19264T (=DSM 44701T), isolated from a smear-ripened cheese.</title>
        <authorList>
            <consortium name="US DOE Joint Genome Institute (JGI-PGF)"/>
            <person name="Walter F."/>
            <person name="Albersmeier A."/>
            <person name="Kalinowski J."/>
            <person name="Ruckert C."/>
        </authorList>
    </citation>
    <scope>NUCLEOTIDE SEQUENCE</scope>
    <source>
        <strain evidence="3">JCM 4834</strain>
    </source>
</reference>
<dbReference type="InterPro" id="IPR050807">
    <property type="entry name" value="TransReg_Diox_bact_type"/>
</dbReference>
<dbReference type="AlphaFoldDB" id="A0A5P2UNB7"/>